<dbReference type="EMBL" id="JBHRXE010000002">
    <property type="protein sequence ID" value="MFC3567984.1"/>
    <property type="molecule type" value="Genomic_DNA"/>
</dbReference>
<gene>
    <name evidence="2" type="ORF">ACFOMP_00755</name>
</gene>
<evidence type="ECO:0000313" key="2">
    <source>
        <dbReference type="EMBL" id="MFC3567984.1"/>
    </source>
</evidence>
<dbReference type="Proteomes" id="UP001595596">
    <property type="component" value="Unassembled WGS sequence"/>
</dbReference>
<proteinExistence type="predicted"/>
<organism evidence="2 3">
    <name type="scientific">Paracoccus simplex</name>
    <dbReference type="NCBI Taxonomy" id="2086346"/>
    <lineage>
        <taxon>Bacteria</taxon>
        <taxon>Pseudomonadati</taxon>
        <taxon>Pseudomonadota</taxon>
        <taxon>Alphaproteobacteria</taxon>
        <taxon>Rhodobacterales</taxon>
        <taxon>Paracoccaceae</taxon>
        <taxon>Paracoccus</taxon>
    </lineage>
</organism>
<name>A0ABV7RTI8_9RHOB</name>
<evidence type="ECO:0000313" key="3">
    <source>
        <dbReference type="Proteomes" id="UP001595596"/>
    </source>
</evidence>
<feature type="compositionally biased region" description="Basic residues" evidence="1">
    <location>
        <begin position="60"/>
        <end position="71"/>
    </location>
</feature>
<protein>
    <submittedName>
        <fullName evidence="2">Uncharacterized protein</fullName>
    </submittedName>
</protein>
<evidence type="ECO:0000256" key="1">
    <source>
        <dbReference type="SAM" id="MobiDB-lite"/>
    </source>
</evidence>
<feature type="region of interest" description="Disordered" evidence="1">
    <location>
        <begin position="1"/>
        <end position="102"/>
    </location>
</feature>
<sequence length="102" mass="11703">MTRTLRNNRNRDARPAIARHLIQSALPRKHKTKTKESGTAANQKKPETKVGLPAAGYARRPFHSQGIKKKERKDQEPKNQKTRVIHPTFRQGRSRSEKDRGA</sequence>
<comment type="caution">
    <text evidence="2">The sequence shown here is derived from an EMBL/GenBank/DDBJ whole genome shotgun (WGS) entry which is preliminary data.</text>
</comment>
<reference evidence="3" key="1">
    <citation type="journal article" date="2019" name="Int. J. Syst. Evol. Microbiol.">
        <title>The Global Catalogue of Microorganisms (GCM) 10K type strain sequencing project: providing services to taxonomists for standard genome sequencing and annotation.</title>
        <authorList>
            <consortium name="The Broad Institute Genomics Platform"/>
            <consortium name="The Broad Institute Genome Sequencing Center for Infectious Disease"/>
            <person name="Wu L."/>
            <person name="Ma J."/>
        </authorList>
    </citation>
    <scope>NUCLEOTIDE SEQUENCE [LARGE SCALE GENOMIC DNA]</scope>
    <source>
        <strain evidence="3">VKM B-3226</strain>
    </source>
</reference>
<accession>A0ABV7RTI8</accession>
<dbReference type="RefSeq" id="WP_379027508.1">
    <property type="nucleotide sequence ID" value="NZ_JBHRXE010000002.1"/>
</dbReference>
<keyword evidence="3" id="KW-1185">Reference proteome</keyword>